<organism evidence="1 2">
    <name type="scientific">Meloidogyne enterolobii</name>
    <name type="common">Root-knot nematode worm</name>
    <name type="synonym">Meloidogyne mayaguensis</name>
    <dbReference type="NCBI Taxonomy" id="390850"/>
    <lineage>
        <taxon>Eukaryota</taxon>
        <taxon>Metazoa</taxon>
        <taxon>Ecdysozoa</taxon>
        <taxon>Nematoda</taxon>
        <taxon>Chromadorea</taxon>
        <taxon>Rhabditida</taxon>
        <taxon>Tylenchina</taxon>
        <taxon>Tylenchomorpha</taxon>
        <taxon>Tylenchoidea</taxon>
        <taxon>Meloidogynidae</taxon>
        <taxon>Meloidogyninae</taxon>
        <taxon>Meloidogyne</taxon>
    </lineage>
</organism>
<proteinExistence type="predicted"/>
<sequence length="129" mass="14838">MIYSTSKCMVIGFEDSKGGIKLIPHHSSIYAEKDKAFKLPKLYFNNNDIFGCGLVFPPNNKINKEFPYIFFTQNGKQIGKGVLSKDNLGSYKPFVHLVYCSIEANFGNDMKTKPFKYDISKHFILKEFY</sequence>
<accession>A0A6V7W8K3</accession>
<evidence type="ECO:0000313" key="1">
    <source>
        <dbReference type="EMBL" id="CAD2183516.1"/>
    </source>
</evidence>
<protein>
    <submittedName>
        <fullName evidence="1">Uncharacterized protein</fullName>
    </submittedName>
</protein>
<dbReference type="OrthoDB" id="25503at2759"/>
<dbReference type="EMBL" id="CAJEWN010000471">
    <property type="protein sequence ID" value="CAD2183516.1"/>
    <property type="molecule type" value="Genomic_DNA"/>
</dbReference>
<gene>
    <name evidence="1" type="ORF">MENT_LOCUS35816</name>
</gene>
<dbReference type="InterPro" id="IPR043136">
    <property type="entry name" value="B30.2/SPRY_sf"/>
</dbReference>
<dbReference type="Proteomes" id="UP000580250">
    <property type="component" value="Unassembled WGS sequence"/>
</dbReference>
<evidence type="ECO:0000313" key="2">
    <source>
        <dbReference type="Proteomes" id="UP000580250"/>
    </source>
</evidence>
<reference evidence="1 2" key="1">
    <citation type="submission" date="2020-08" db="EMBL/GenBank/DDBJ databases">
        <authorList>
            <person name="Koutsovoulos G."/>
            <person name="Danchin GJ E."/>
        </authorList>
    </citation>
    <scope>NUCLEOTIDE SEQUENCE [LARGE SCALE GENOMIC DNA]</scope>
</reference>
<name>A0A6V7W8K3_MELEN</name>
<dbReference type="Gene3D" id="2.60.120.920">
    <property type="match status" value="1"/>
</dbReference>
<comment type="caution">
    <text evidence="1">The sequence shown here is derived from an EMBL/GenBank/DDBJ whole genome shotgun (WGS) entry which is preliminary data.</text>
</comment>
<dbReference type="AlphaFoldDB" id="A0A6V7W8K3"/>